<keyword evidence="2" id="KW-0812">Transmembrane</keyword>
<comment type="caution">
    <text evidence="4">The sequence shown here is derived from an EMBL/GenBank/DDBJ whole genome shotgun (WGS) entry which is preliminary data.</text>
</comment>
<dbReference type="AlphaFoldDB" id="A0A0G1PDE6"/>
<name>A0A0G1PDE6_9BACT</name>
<feature type="domain" description="LTD" evidence="3">
    <location>
        <begin position="12"/>
        <end position="111"/>
    </location>
</feature>
<feature type="region of interest" description="Disordered" evidence="1">
    <location>
        <begin position="267"/>
        <end position="371"/>
    </location>
</feature>
<dbReference type="EMBL" id="LCKS01000001">
    <property type="protein sequence ID" value="KKU03453.1"/>
    <property type="molecule type" value="Genomic_DNA"/>
</dbReference>
<evidence type="ECO:0000313" key="4">
    <source>
        <dbReference type="EMBL" id="KKU03453.1"/>
    </source>
</evidence>
<organism evidence="4 5">
    <name type="scientific">Candidatus Amesbacteria bacterium GW2011_GWC2_45_19</name>
    <dbReference type="NCBI Taxonomy" id="1618366"/>
    <lineage>
        <taxon>Bacteria</taxon>
        <taxon>Candidatus Amesiibacteriota</taxon>
    </lineage>
</organism>
<dbReference type="SUPFAM" id="SSF74853">
    <property type="entry name" value="Lamin A/C globular tail domain"/>
    <property type="match status" value="2"/>
</dbReference>
<feature type="domain" description="LTD" evidence="3">
    <location>
        <begin position="165"/>
        <end position="331"/>
    </location>
</feature>
<feature type="compositionally biased region" description="Low complexity" evidence="1">
    <location>
        <begin position="267"/>
        <end position="282"/>
    </location>
</feature>
<keyword evidence="2" id="KW-0472">Membrane</keyword>
<feature type="compositionally biased region" description="Low complexity" evidence="1">
    <location>
        <begin position="290"/>
        <end position="335"/>
    </location>
</feature>
<evidence type="ECO:0000256" key="2">
    <source>
        <dbReference type="SAM" id="Phobius"/>
    </source>
</evidence>
<reference evidence="4 5" key="1">
    <citation type="journal article" date="2015" name="Nature">
        <title>rRNA introns, odd ribosomes, and small enigmatic genomes across a large radiation of phyla.</title>
        <authorList>
            <person name="Brown C.T."/>
            <person name="Hug L.A."/>
            <person name="Thomas B.C."/>
            <person name="Sharon I."/>
            <person name="Castelle C.J."/>
            <person name="Singh A."/>
            <person name="Wilkins M.J."/>
            <person name="Williams K.H."/>
            <person name="Banfield J.F."/>
        </authorList>
    </citation>
    <scope>NUCLEOTIDE SEQUENCE [LARGE SCALE GENOMIC DNA]</scope>
</reference>
<feature type="compositionally biased region" description="Low complexity" evidence="1">
    <location>
        <begin position="143"/>
        <end position="167"/>
    </location>
</feature>
<gene>
    <name evidence="4" type="ORF">UX05_C0001G0082</name>
</gene>
<dbReference type="PROSITE" id="PS51841">
    <property type="entry name" value="LTD"/>
    <property type="match status" value="2"/>
</dbReference>
<evidence type="ECO:0000256" key="1">
    <source>
        <dbReference type="SAM" id="MobiDB-lite"/>
    </source>
</evidence>
<dbReference type="Pfam" id="PF00932">
    <property type="entry name" value="LTD"/>
    <property type="match status" value="2"/>
</dbReference>
<proteinExistence type="predicted"/>
<evidence type="ECO:0000313" key="5">
    <source>
        <dbReference type="Proteomes" id="UP000034264"/>
    </source>
</evidence>
<sequence>MKWWGIALLPFFFCPLKIYASIGINEFQVEPSGSSQWIELYNSGPDSQDISGWFIDDDGGTTKFTIPTNTVLTPNACMSFQSGSFFWNTASGDKARLLSGDTIIDEYQYSSSPGNNVSFGRLPDGTGGWTTFSNPSRDKLNNTNTSCLSLPTPSPSSTPLSTPLQTPAVSPTPTPNDYSNLSISEYLPYPDSGNEWVEIYNGNDSEVNLYGWFVDDVADGGSAPIGISGTISAKTYKQFYLSDSFLNNSGDDVRLLNGSKIEKNKTSFSASTKAKSWSKDSSGNWCQIDPTPNSSNPSCPTLTSAPSPSASTGTNTPKPSPTPKSSSTPTSTPTAKPSPTPSISPPTLPPLTLRGGTEESDIKETPTVLSSSTQRNINFPAIALIAVGGIVFIASVGLIIRGYVHPPPD</sequence>
<dbReference type="Proteomes" id="UP000034264">
    <property type="component" value="Unassembled WGS sequence"/>
</dbReference>
<feature type="region of interest" description="Disordered" evidence="1">
    <location>
        <begin position="133"/>
        <end position="176"/>
    </location>
</feature>
<evidence type="ECO:0000259" key="3">
    <source>
        <dbReference type="PROSITE" id="PS51841"/>
    </source>
</evidence>
<feature type="compositionally biased region" description="Pro residues" evidence="1">
    <location>
        <begin position="336"/>
        <end position="349"/>
    </location>
</feature>
<dbReference type="InterPro" id="IPR001322">
    <property type="entry name" value="Lamin_tail_dom"/>
</dbReference>
<dbReference type="Gene3D" id="2.60.40.1260">
    <property type="entry name" value="Lamin Tail domain"/>
    <property type="match status" value="1"/>
</dbReference>
<keyword evidence="2" id="KW-1133">Transmembrane helix</keyword>
<accession>A0A0G1PDE6</accession>
<dbReference type="InterPro" id="IPR036415">
    <property type="entry name" value="Lamin_tail_dom_sf"/>
</dbReference>
<feature type="transmembrane region" description="Helical" evidence="2">
    <location>
        <begin position="379"/>
        <end position="400"/>
    </location>
</feature>
<protein>
    <recommendedName>
        <fullName evidence="3">LTD domain-containing protein</fullName>
    </recommendedName>
</protein>